<sequence>MKNTIKNFYKNNLLYLAKEKLSKITIFLIVVLDLIVLNILIDGIDFQNNIVNHPKKIYANSCLNIIDSDLSLFTSYYYKKSYNLKEEYLSRFNLKEKDYRNLDERCLSIETFLKNIYKNIDIDKLILNDKALIKNIEEIEKKISYIEKNYNTVLVQEIANHSEQKSILAEQLNIENIKQKYEDNKKTLETLHRQRDEIKDSFKNTKAVVDLVEYINSVKDSYKNDENDAYKYYYYKIDFLTILFLLPLVIIFFLFVKYFIKKERYILYVIFKNLLYITLIPTIINIFALIYKLLPKLYLEQVILFFYNLDIPFLVYYLMIILVVVIFIIFISKIQKKFKEQNEKLKKNKISMIKSYNSDKCNNCGNKVDYTSMNYCPCCKNNLRKNCNNCGKTTITFLYNCQNCGENI</sequence>
<evidence type="ECO:0000313" key="3">
    <source>
        <dbReference type="Proteomes" id="UP000092987"/>
    </source>
</evidence>
<dbReference type="EMBL" id="LLKQ01000001">
    <property type="protein sequence ID" value="OCL96362.1"/>
    <property type="molecule type" value="Genomic_DNA"/>
</dbReference>
<dbReference type="RefSeq" id="WP_066184832.1">
    <property type="nucleotide sequence ID" value="NZ_CP035926.1"/>
</dbReference>
<evidence type="ECO:0000313" key="2">
    <source>
        <dbReference type="EMBL" id="OCL96362.1"/>
    </source>
</evidence>
<comment type="caution">
    <text evidence="2">The sequence shown here is derived from an EMBL/GenBank/DDBJ whole genome shotgun (WGS) entry which is preliminary data.</text>
</comment>
<protein>
    <recommendedName>
        <fullName evidence="4">ABC transporter permease</fullName>
    </recommendedName>
</protein>
<proteinExistence type="predicted"/>
<accession>A0A1C7WV93</accession>
<reference evidence="2 3" key="1">
    <citation type="submission" date="2015-10" db="EMBL/GenBank/DDBJ databases">
        <authorList>
            <person name="Rovetto F.F."/>
            <person name="Cocolin L.L."/>
            <person name="Illeghems K.K."/>
            <person name="Van Nieuwerbuegh F.F."/>
            <person name="Houf K.K."/>
        </authorList>
    </citation>
    <scope>NUCLEOTIDE SEQUENCE [LARGE SCALE GENOMIC DNA]</scope>
    <source>
        <strain evidence="2 3">LMG 24486</strain>
    </source>
</reference>
<feature type="transmembrane region" description="Helical" evidence="1">
    <location>
        <begin position="21"/>
        <end position="41"/>
    </location>
</feature>
<keyword evidence="1" id="KW-0472">Membrane</keyword>
<feature type="transmembrane region" description="Helical" evidence="1">
    <location>
        <begin position="311"/>
        <end position="331"/>
    </location>
</feature>
<evidence type="ECO:0000256" key="1">
    <source>
        <dbReference type="SAM" id="Phobius"/>
    </source>
</evidence>
<feature type="transmembrane region" description="Helical" evidence="1">
    <location>
        <begin position="233"/>
        <end position="256"/>
    </location>
</feature>
<gene>
    <name evidence="2" type="ORF">AA347_01853</name>
</gene>
<feature type="transmembrane region" description="Helical" evidence="1">
    <location>
        <begin position="265"/>
        <end position="291"/>
    </location>
</feature>
<organism evidence="2 3">
    <name type="scientific">Aliarcobacter thereius LMG 24486</name>
    <dbReference type="NCBI Taxonomy" id="1032240"/>
    <lineage>
        <taxon>Bacteria</taxon>
        <taxon>Pseudomonadati</taxon>
        <taxon>Campylobacterota</taxon>
        <taxon>Epsilonproteobacteria</taxon>
        <taxon>Campylobacterales</taxon>
        <taxon>Arcobacteraceae</taxon>
        <taxon>Aliarcobacter</taxon>
    </lineage>
</organism>
<dbReference type="Proteomes" id="UP000092987">
    <property type="component" value="Unassembled WGS sequence"/>
</dbReference>
<keyword evidence="3" id="KW-1185">Reference proteome</keyword>
<keyword evidence="1" id="KW-0812">Transmembrane</keyword>
<name>A0A1C7WV93_9BACT</name>
<keyword evidence="1" id="KW-1133">Transmembrane helix</keyword>
<evidence type="ECO:0008006" key="4">
    <source>
        <dbReference type="Google" id="ProtNLM"/>
    </source>
</evidence>